<comment type="caution">
    <text evidence="2">The sequence shown here is derived from an EMBL/GenBank/DDBJ whole genome shotgun (WGS) entry which is preliminary data.</text>
</comment>
<keyword evidence="3" id="KW-1185">Reference proteome</keyword>
<accession>A0AAU9JMT6</accession>
<dbReference type="AlphaFoldDB" id="A0AAU9JMT6"/>
<organism evidence="2 3">
    <name type="scientific">Blepharisma stoltei</name>
    <dbReference type="NCBI Taxonomy" id="1481888"/>
    <lineage>
        <taxon>Eukaryota</taxon>
        <taxon>Sar</taxon>
        <taxon>Alveolata</taxon>
        <taxon>Ciliophora</taxon>
        <taxon>Postciliodesmatophora</taxon>
        <taxon>Heterotrichea</taxon>
        <taxon>Heterotrichida</taxon>
        <taxon>Blepharismidae</taxon>
        <taxon>Blepharisma</taxon>
    </lineage>
</organism>
<dbReference type="EMBL" id="CAJZBQ010000030">
    <property type="protein sequence ID" value="CAG9322168.1"/>
    <property type="molecule type" value="Genomic_DNA"/>
</dbReference>
<evidence type="ECO:0000313" key="2">
    <source>
        <dbReference type="EMBL" id="CAG9322168.1"/>
    </source>
</evidence>
<evidence type="ECO:0000313" key="3">
    <source>
        <dbReference type="Proteomes" id="UP001162131"/>
    </source>
</evidence>
<reference evidence="2" key="1">
    <citation type="submission" date="2021-09" db="EMBL/GenBank/DDBJ databases">
        <authorList>
            <consortium name="AG Swart"/>
            <person name="Singh M."/>
            <person name="Singh A."/>
            <person name="Seah K."/>
            <person name="Emmerich C."/>
        </authorList>
    </citation>
    <scope>NUCLEOTIDE SEQUENCE</scope>
    <source>
        <strain evidence="2">ATCC30299</strain>
    </source>
</reference>
<protein>
    <submittedName>
        <fullName evidence="2">Uncharacterized protein</fullName>
    </submittedName>
</protein>
<name>A0AAU9JMT6_9CILI</name>
<feature type="region of interest" description="Disordered" evidence="1">
    <location>
        <begin position="1"/>
        <end position="42"/>
    </location>
</feature>
<sequence length="164" mass="18242">MELGKSIPGSNSKALKSAIRPTYNNDKENQPSSSHSRSKKSVSINISSETNIHHKSHSLSSIIQTPIIYAPGMLPHTHINLNANTKQKVVQSGSSLISKKLVMVPPPNLISWKNQSISTVLEEKTNIDKHLKSFCDRSFLSKERLNLNKALFQVRNSSRLSTNK</sequence>
<gene>
    <name evidence="2" type="ORF">BSTOLATCC_MIC30546</name>
</gene>
<evidence type="ECO:0000256" key="1">
    <source>
        <dbReference type="SAM" id="MobiDB-lite"/>
    </source>
</evidence>
<dbReference type="Proteomes" id="UP001162131">
    <property type="component" value="Unassembled WGS sequence"/>
</dbReference>
<proteinExistence type="predicted"/>